<gene>
    <name evidence="2" type="ORF">WJX73_005767</name>
</gene>
<sequence length="474" mass="52665">MFQEYVEVPRIVQGLTRGAGVWDKVPWDGQLPPEVKPSYALERGTQKRWFDWSDSSPEEGTDQPAQRTESWTEEDSAAYMQKEIAEAQASLAAKAAARDIEAGLIADGIHPNAVGQSDPLLMDMQGVIEADEAIGPEREDWEVTVEEMREVDDLWAEAQAKYPSEKSLEGMIFDGFREPRPAPDWDPEAQKLYDSFEWLTWRIHRALGDAGNVDRAANDLASAGLLNEDVVFRDGVAQRLAGACQQGEHFWCHNAKGADSAWTLVHDCTMTFPYPAWYRRYLKMQLQPSLPWVGHGSVKEVPQSSPLARRLKAAGKPGTLLWSLRVMQEQVYLQQLCTAAEAGLRVHSQVVVLRCNEGIGDEDSDVTETGLQGGRAAMAEAERLLQRQQAAYGRGTLSVWDDDSSIDLSAAPQQIYTMDKSTGKVGSVEVQIEYFTGLFLGEAFGGLQDALELYLIMLGLHQQFDRDPAGIQCL</sequence>
<proteinExistence type="predicted"/>
<dbReference type="Proteomes" id="UP001465755">
    <property type="component" value="Unassembled WGS sequence"/>
</dbReference>
<organism evidence="2 3">
    <name type="scientific">Symbiochloris irregularis</name>
    <dbReference type="NCBI Taxonomy" id="706552"/>
    <lineage>
        <taxon>Eukaryota</taxon>
        <taxon>Viridiplantae</taxon>
        <taxon>Chlorophyta</taxon>
        <taxon>core chlorophytes</taxon>
        <taxon>Trebouxiophyceae</taxon>
        <taxon>Trebouxiales</taxon>
        <taxon>Trebouxiaceae</taxon>
        <taxon>Symbiochloris</taxon>
    </lineage>
</organism>
<reference evidence="2 3" key="1">
    <citation type="journal article" date="2024" name="Nat. Commun.">
        <title>Phylogenomics reveals the evolutionary origins of lichenization in chlorophyte algae.</title>
        <authorList>
            <person name="Puginier C."/>
            <person name="Libourel C."/>
            <person name="Otte J."/>
            <person name="Skaloud P."/>
            <person name="Haon M."/>
            <person name="Grisel S."/>
            <person name="Petersen M."/>
            <person name="Berrin J.G."/>
            <person name="Delaux P.M."/>
            <person name="Dal Grande F."/>
            <person name="Keller J."/>
        </authorList>
    </citation>
    <scope>NUCLEOTIDE SEQUENCE [LARGE SCALE GENOMIC DNA]</scope>
    <source>
        <strain evidence="2 3">SAG 2036</strain>
    </source>
</reference>
<evidence type="ECO:0000313" key="3">
    <source>
        <dbReference type="Proteomes" id="UP001465755"/>
    </source>
</evidence>
<comment type="caution">
    <text evidence="2">The sequence shown here is derived from an EMBL/GenBank/DDBJ whole genome shotgun (WGS) entry which is preliminary data.</text>
</comment>
<accession>A0AAW1NQ92</accession>
<feature type="region of interest" description="Disordered" evidence="1">
    <location>
        <begin position="49"/>
        <end position="75"/>
    </location>
</feature>
<protein>
    <submittedName>
        <fullName evidence="2">Uncharacterized protein</fullName>
    </submittedName>
</protein>
<dbReference type="EMBL" id="JALJOQ010000234">
    <property type="protein sequence ID" value="KAK9788135.1"/>
    <property type="molecule type" value="Genomic_DNA"/>
</dbReference>
<keyword evidence="3" id="KW-1185">Reference proteome</keyword>
<evidence type="ECO:0000256" key="1">
    <source>
        <dbReference type="SAM" id="MobiDB-lite"/>
    </source>
</evidence>
<name>A0AAW1NQ92_9CHLO</name>
<evidence type="ECO:0000313" key="2">
    <source>
        <dbReference type="EMBL" id="KAK9788135.1"/>
    </source>
</evidence>
<dbReference type="AlphaFoldDB" id="A0AAW1NQ92"/>